<protein>
    <submittedName>
        <fullName evidence="1">Uncharacterized protein</fullName>
    </submittedName>
</protein>
<proteinExistence type="predicted"/>
<comment type="caution">
    <text evidence="1">The sequence shown here is derived from an EMBL/GenBank/DDBJ whole genome shotgun (WGS) entry which is preliminary data.</text>
</comment>
<dbReference type="Proteomes" id="UP000177801">
    <property type="component" value="Unassembled WGS sequence"/>
</dbReference>
<reference evidence="1 2" key="1">
    <citation type="journal article" date="2016" name="Nat. Commun.">
        <title>Thousands of microbial genomes shed light on interconnected biogeochemical processes in an aquifer system.</title>
        <authorList>
            <person name="Anantharaman K."/>
            <person name="Brown C.T."/>
            <person name="Hug L.A."/>
            <person name="Sharon I."/>
            <person name="Castelle C.J."/>
            <person name="Probst A.J."/>
            <person name="Thomas B.C."/>
            <person name="Singh A."/>
            <person name="Wilkins M.J."/>
            <person name="Karaoz U."/>
            <person name="Brodie E.L."/>
            <person name="Williams K.H."/>
            <person name="Hubbard S.S."/>
            <person name="Banfield J.F."/>
        </authorList>
    </citation>
    <scope>NUCLEOTIDE SEQUENCE [LARGE SCALE GENOMIC DNA]</scope>
</reference>
<evidence type="ECO:0000313" key="2">
    <source>
        <dbReference type="Proteomes" id="UP000177801"/>
    </source>
</evidence>
<organism evidence="1 2">
    <name type="scientific">Candidatus Colwellbacteria bacterium RIFCSPLOWO2_12_FULL_46_17</name>
    <dbReference type="NCBI Taxonomy" id="1797695"/>
    <lineage>
        <taxon>Bacteria</taxon>
        <taxon>Candidatus Colwelliibacteriota</taxon>
    </lineage>
</organism>
<evidence type="ECO:0000313" key="1">
    <source>
        <dbReference type="EMBL" id="OGY62552.1"/>
    </source>
</evidence>
<gene>
    <name evidence="1" type="ORF">A3G58_01795</name>
</gene>
<name>A0A1G1ZD65_9BACT</name>
<dbReference type="AlphaFoldDB" id="A0A1G1ZD65"/>
<sequence length="102" mass="11645">MHCLFYIVKEIVEGKERFHVSAFWTNPAPTLERWDIGIFESENAALIALATAFFVAVNAGVEVELVTENPEKAKRWLRPFFTDYPHLFACRNAAFIKARGAK</sequence>
<dbReference type="EMBL" id="MHJD01000011">
    <property type="protein sequence ID" value="OGY62552.1"/>
    <property type="molecule type" value="Genomic_DNA"/>
</dbReference>
<accession>A0A1G1ZD65</accession>